<sequence>WGPAVATLRLEPRVRIALLAILNVAVVGGALQVLAPLHLSARGLDTGQIGWTFAAAAAFGAAANLAMIAVANRLDRVRLAWIVSAGMCAGVATLLVRPAVAPYVAVVIAVFILISIGYQLAYPLCADGADRAGVGHGVAMGALNTVWGAGQLASPVAAGLLAHQAGDTAAYVAVLLVAGALVAVMVVGGRADRTLEAPTSGSTGS</sequence>
<dbReference type="GO" id="GO:0005886">
    <property type="term" value="C:plasma membrane"/>
    <property type="evidence" value="ECO:0007669"/>
    <property type="project" value="TreeGrafter"/>
</dbReference>
<accession>A0A6J4UCW9</accession>
<keyword evidence="1" id="KW-1133">Transmembrane helix</keyword>
<feature type="non-terminal residue" evidence="2">
    <location>
        <position position="1"/>
    </location>
</feature>
<evidence type="ECO:0000256" key="1">
    <source>
        <dbReference type="SAM" id="Phobius"/>
    </source>
</evidence>
<protein>
    <recommendedName>
        <fullName evidence="3">Major facilitator superfamily (MFS) profile domain-containing protein</fullName>
    </recommendedName>
</protein>
<feature type="transmembrane region" description="Helical" evidence="1">
    <location>
        <begin position="49"/>
        <end position="72"/>
    </location>
</feature>
<dbReference type="AlphaFoldDB" id="A0A6J4UCW9"/>
<feature type="transmembrane region" description="Helical" evidence="1">
    <location>
        <begin position="137"/>
        <end position="162"/>
    </location>
</feature>
<organism evidence="2">
    <name type="scientific">uncultured Thermoleophilia bacterium</name>
    <dbReference type="NCBI Taxonomy" id="1497501"/>
    <lineage>
        <taxon>Bacteria</taxon>
        <taxon>Bacillati</taxon>
        <taxon>Actinomycetota</taxon>
        <taxon>Thermoleophilia</taxon>
        <taxon>environmental samples</taxon>
    </lineage>
</organism>
<dbReference type="EMBL" id="CADCWC010000332">
    <property type="protein sequence ID" value="CAA9545009.1"/>
    <property type="molecule type" value="Genomic_DNA"/>
</dbReference>
<dbReference type="PANTHER" id="PTHR23521">
    <property type="entry name" value="TRANSPORTER MFS SUPERFAMILY"/>
    <property type="match status" value="1"/>
</dbReference>
<dbReference type="InterPro" id="IPR036259">
    <property type="entry name" value="MFS_trans_sf"/>
</dbReference>
<feature type="transmembrane region" description="Helical" evidence="1">
    <location>
        <begin position="168"/>
        <end position="187"/>
    </location>
</feature>
<dbReference type="Gene3D" id="1.20.1250.20">
    <property type="entry name" value="MFS general substrate transporter like domains"/>
    <property type="match status" value="1"/>
</dbReference>
<keyword evidence="1" id="KW-0472">Membrane</keyword>
<name>A0A6J4UCW9_9ACTN</name>
<proteinExistence type="predicted"/>
<reference evidence="2" key="1">
    <citation type="submission" date="2020-02" db="EMBL/GenBank/DDBJ databases">
        <authorList>
            <person name="Meier V. D."/>
        </authorList>
    </citation>
    <scope>NUCLEOTIDE SEQUENCE</scope>
    <source>
        <strain evidence="2">AVDCRST_MAG79</strain>
    </source>
</reference>
<gene>
    <name evidence="2" type="ORF">AVDCRST_MAG79-2207</name>
</gene>
<feature type="transmembrane region" description="Helical" evidence="1">
    <location>
        <begin position="103"/>
        <end position="125"/>
    </location>
</feature>
<feature type="transmembrane region" description="Helical" evidence="1">
    <location>
        <begin position="79"/>
        <end position="97"/>
    </location>
</feature>
<evidence type="ECO:0000313" key="2">
    <source>
        <dbReference type="EMBL" id="CAA9545009.1"/>
    </source>
</evidence>
<evidence type="ECO:0008006" key="3">
    <source>
        <dbReference type="Google" id="ProtNLM"/>
    </source>
</evidence>
<feature type="transmembrane region" description="Helical" evidence="1">
    <location>
        <begin position="16"/>
        <end position="37"/>
    </location>
</feature>
<dbReference type="SUPFAM" id="SSF103473">
    <property type="entry name" value="MFS general substrate transporter"/>
    <property type="match status" value="1"/>
</dbReference>
<dbReference type="PANTHER" id="PTHR23521:SF2">
    <property type="entry name" value="TRANSPORTER MFS SUPERFAMILY"/>
    <property type="match status" value="1"/>
</dbReference>
<keyword evidence="1" id="KW-0812">Transmembrane</keyword>